<evidence type="ECO:0000313" key="9">
    <source>
        <dbReference type="Proteomes" id="UP000030762"/>
    </source>
</evidence>
<evidence type="ECO:0000256" key="4">
    <source>
        <dbReference type="ARBA" id="ARBA00022801"/>
    </source>
</evidence>
<organism evidence="8 9">
    <name type="scientific">Saprolegnia diclina (strain VS20)</name>
    <dbReference type="NCBI Taxonomy" id="1156394"/>
    <lineage>
        <taxon>Eukaryota</taxon>
        <taxon>Sar</taxon>
        <taxon>Stramenopiles</taxon>
        <taxon>Oomycota</taxon>
        <taxon>Saprolegniomycetes</taxon>
        <taxon>Saprolegniales</taxon>
        <taxon>Saprolegniaceae</taxon>
        <taxon>Saprolegnia</taxon>
    </lineage>
</organism>
<sequence>MGKRKATTTSPSLLEPFEVLVADGASADKPSLALVRDMVLDLFLDSNIDAMQYLVMLVLTDAAPSIVAAAPADSLQFGVRLADGDAIPKVDATLLYTPTTKLDQEAAKKMQKKLVKKKIKKLKKAEEEMGPAFYVASDDEIAEYFRALPFDTKVADDGTAFVATAPATSPSSSQRMLALDCEMCKTTRGVELTRISIVDEEYKVLLDAFVLPECRIVDYCTQYSGITKETLEGCTNTLADIQAKVLALVDADTILVGHSIENDLLALRLLHRRVLDTSLLYPHPKGPPFRSALRFLTATYLKLQIQNDASGHCSIEDATCTMKLAQLKIEKGPGFPGTHAKQHASRKLVSELAKRKKSALIVDSASACRSLAGSTAGAIPCPTLDKVVHIVKQQLTTGCAPHFTWARAALPTEFDAAAVSALVASVRADMPPASMLLVLTTPPTTELKELHSIRTSRGDPRSSLLWDKTMQTKLDGVATTAQHGTLQLFATPPKSAE</sequence>
<comment type="similarity">
    <text evidence="2">Belongs to the REXO1/REXO3 family.</text>
</comment>
<dbReference type="eggNOG" id="KOG2248">
    <property type="taxonomic scope" value="Eukaryota"/>
</dbReference>
<reference evidence="8 9" key="1">
    <citation type="submission" date="2012-04" db="EMBL/GenBank/DDBJ databases">
        <title>The Genome Sequence of Saprolegnia declina VS20.</title>
        <authorList>
            <consortium name="The Broad Institute Genome Sequencing Platform"/>
            <person name="Russ C."/>
            <person name="Nusbaum C."/>
            <person name="Tyler B."/>
            <person name="van West P."/>
            <person name="Dieguez-Uribeondo J."/>
            <person name="de Bruijn I."/>
            <person name="Tripathy S."/>
            <person name="Jiang R."/>
            <person name="Young S.K."/>
            <person name="Zeng Q."/>
            <person name="Gargeya S."/>
            <person name="Fitzgerald M."/>
            <person name="Haas B."/>
            <person name="Abouelleil A."/>
            <person name="Alvarado L."/>
            <person name="Arachchi H.M."/>
            <person name="Berlin A."/>
            <person name="Chapman S.B."/>
            <person name="Goldberg J."/>
            <person name="Griggs A."/>
            <person name="Gujja S."/>
            <person name="Hansen M."/>
            <person name="Howarth C."/>
            <person name="Imamovic A."/>
            <person name="Larimer J."/>
            <person name="McCowen C."/>
            <person name="Montmayeur A."/>
            <person name="Murphy C."/>
            <person name="Neiman D."/>
            <person name="Pearson M."/>
            <person name="Priest M."/>
            <person name="Roberts A."/>
            <person name="Saif S."/>
            <person name="Shea T."/>
            <person name="Sisk P."/>
            <person name="Sykes S."/>
            <person name="Wortman J."/>
            <person name="Nusbaum C."/>
            <person name="Birren B."/>
        </authorList>
    </citation>
    <scope>NUCLEOTIDE SEQUENCE [LARGE SCALE GENOMIC DNA]</scope>
    <source>
        <strain evidence="8 9">VS20</strain>
    </source>
</reference>
<keyword evidence="3" id="KW-0540">Nuclease</keyword>
<dbReference type="GO" id="GO:0003676">
    <property type="term" value="F:nucleic acid binding"/>
    <property type="evidence" value="ECO:0007669"/>
    <property type="project" value="InterPro"/>
</dbReference>
<dbReference type="GO" id="GO:0005634">
    <property type="term" value="C:nucleus"/>
    <property type="evidence" value="ECO:0007669"/>
    <property type="project" value="UniProtKB-SubCell"/>
</dbReference>
<proteinExistence type="inferred from homology"/>
<evidence type="ECO:0000256" key="3">
    <source>
        <dbReference type="ARBA" id="ARBA00022722"/>
    </source>
</evidence>
<dbReference type="CDD" id="cd06145">
    <property type="entry name" value="REX1_like"/>
    <property type="match status" value="1"/>
</dbReference>
<dbReference type="Pfam" id="PF00929">
    <property type="entry name" value="RNase_T"/>
    <property type="match status" value="1"/>
</dbReference>
<evidence type="ECO:0000256" key="1">
    <source>
        <dbReference type="ARBA" id="ARBA00004123"/>
    </source>
</evidence>
<name>T0R1X2_SAPDV</name>
<dbReference type="OMA" id="LTWARIR"/>
<dbReference type="AlphaFoldDB" id="T0R1X2"/>
<evidence type="ECO:0000259" key="7">
    <source>
        <dbReference type="SMART" id="SM00479"/>
    </source>
</evidence>
<evidence type="ECO:0000256" key="2">
    <source>
        <dbReference type="ARBA" id="ARBA00006357"/>
    </source>
</evidence>
<dbReference type="InterPro" id="IPR013520">
    <property type="entry name" value="Ribonucl_H"/>
</dbReference>
<dbReference type="STRING" id="1156394.T0R1X2"/>
<dbReference type="InterPro" id="IPR012337">
    <property type="entry name" value="RNaseH-like_sf"/>
</dbReference>
<dbReference type="PANTHER" id="PTHR12801">
    <property type="entry name" value="RNA EXONUCLEASE REXO1 / RECO3 FAMILY MEMBER-RELATED"/>
    <property type="match status" value="1"/>
</dbReference>
<dbReference type="GO" id="GO:0010629">
    <property type="term" value="P:negative regulation of gene expression"/>
    <property type="evidence" value="ECO:0007669"/>
    <property type="project" value="UniProtKB-ARBA"/>
</dbReference>
<keyword evidence="6" id="KW-0539">Nucleus</keyword>
<dbReference type="VEuPathDB" id="FungiDB:SDRG_16141"/>
<dbReference type="InParanoid" id="T0R1X2"/>
<evidence type="ECO:0000313" key="8">
    <source>
        <dbReference type="EMBL" id="EQC25993.1"/>
    </source>
</evidence>
<keyword evidence="5" id="KW-0269">Exonuclease</keyword>
<dbReference type="FunFam" id="3.30.420.10:FF:000031">
    <property type="entry name" value="RNA exonuclease 1"/>
    <property type="match status" value="1"/>
</dbReference>
<dbReference type="RefSeq" id="XP_008620561.1">
    <property type="nucleotide sequence ID" value="XM_008622339.1"/>
</dbReference>
<evidence type="ECO:0000256" key="5">
    <source>
        <dbReference type="ARBA" id="ARBA00022839"/>
    </source>
</evidence>
<dbReference type="InterPro" id="IPR036397">
    <property type="entry name" value="RNaseH_sf"/>
</dbReference>
<evidence type="ECO:0000256" key="6">
    <source>
        <dbReference type="ARBA" id="ARBA00023242"/>
    </source>
</evidence>
<dbReference type="PANTHER" id="PTHR12801:SF115">
    <property type="entry name" value="FI18136P1-RELATED"/>
    <property type="match status" value="1"/>
</dbReference>
<dbReference type="GeneID" id="19956868"/>
<dbReference type="SMART" id="SM00479">
    <property type="entry name" value="EXOIII"/>
    <property type="match status" value="1"/>
</dbReference>
<dbReference type="EMBL" id="JH767246">
    <property type="protein sequence ID" value="EQC25993.1"/>
    <property type="molecule type" value="Genomic_DNA"/>
</dbReference>
<dbReference type="SUPFAM" id="SSF53098">
    <property type="entry name" value="Ribonuclease H-like"/>
    <property type="match status" value="1"/>
</dbReference>
<keyword evidence="4" id="KW-0378">Hydrolase</keyword>
<keyword evidence="9" id="KW-1185">Reference proteome</keyword>
<dbReference type="Proteomes" id="UP000030762">
    <property type="component" value="Unassembled WGS sequence"/>
</dbReference>
<comment type="subcellular location">
    <subcellularLocation>
        <location evidence="1">Nucleus</location>
    </subcellularLocation>
</comment>
<dbReference type="InterPro" id="IPR047021">
    <property type="entry name" value="REXO1/3/4-like"/>
</dbReference>
<gene>
    <name evidence="8" type="ORF">SDRG_16141</name>
</gene>
<accession>T0R1X2</accession>
<protein>
    <recommendedName>
        <fullName evidence="7">Exonuclease domain-containing protein</fullName>
    </recommendedName>
</protein>
<dbReference type="InterPro" id="IPR034922">
    <property type="entry name" value="REX1-like_exo"/>
</dbReference>
<dbReference type="GO" id="GO:0004527">
    <property type="term" value="F:exonuclease activity"/>
    <property type="evidence" value="ECO:0007669"/>
    <property type="project" value="UniProtKB-KW"/>
</dbReference>
<dbReference type="Gene3D" id="3.30.420.10">
    <property type="entry name" value="Ribonuclease H-like superfamily/Ribonuclease H"/>
    <property type="match status" value="1"/>
</dbReference>
<feature type="domain" description="Exonuclease" evidence="7">
    <location>
        <begin position="175"/>
        <end position="334"/>
    </location>
</feature>
<dbReference type="OrthoDB" id="206335at2759"/>